<comment type="similarity">
    <text evidence="11 13">In the C-terminal section; belongs to the helicase family. RecG subfamily.</text>
</comment>
<dbReference type="InParanoid" id="D1C4G9"/>
<evidence type="ECO:0000313" key="18">
    <source>
        <dbReference type="Proteomes" id="UP000002027"/>
    </source>
</evidence>
<evidence type="ECO:0000256" key="4">
    <source>
        <dbReference type="ARBA" id="ARBA00022763"/>
    </source>
</evidence>
<dbReference type="Proteomes" id="UP000002027">
    <property type="component" value="Chromosome 1"/>
</dbReference>
<sequence>MAFENIIPLLHQEPDHRALLDAIRRLKPGRVLEIEGPPTSARLAILAALIAEVSHPVLIVTDRLDSAEEVTAGLAEYLPDDRDPTLWPVSETLPYELLPVDRSVSALRVELLARLARREPVPIVAPARALTQLLSPPADVSAQSWHLAVGERLRSDAFVASLLDAGYEMVPVVQAPGQVGRRGGIIDVFPPVGDHALRIELFGDEIDSLRLIDPNTQRSVRRVEHYDILPPLEVSLAQRDAALSALRQMDTTTLRPEVAEEWERSLQRLERGQVTVGLELLAPLLLPEPASLLDYLTMGEHLLVVVEPASVQLSITQLEAQAEELRDALEDAGELPSGMPRPYLDWQAVADRLSGARQIAFGPVPTHWSPPVAIIPDARPVYGRELPAYAGRLDALVADVRERLADGWAVILASEQSGRLTEVLEEHDIFPRTRKRPAGNGRIAPPPEPPTPGTVEVVYSRLNGGWEHGGIKVLLLTDREMFGYRRVAAPAPRRRAARRPPLLPSLTPGQYVVHVEHGIARYGGLVTLEVSGVEREYLLLEYAANDRLYLPVDQIDRITPYEGAGIEPKLTRLGSPEWARVKQRVRRAVREMAFELLQLYAAREATEGVAFGPDTDWDRELEESFPYVETPGQLQAIREVKADMEKPRPMDRLVCGDVGYGKTEVALRAAFKAVNNGYQVAILVPTTILALQHYHTFRSRLAPFPVRIEMLSRLRSRKEQTQILQQLERGEIDVIIGTHRLLQRDVRFKKLGLVIIDEEQRFGVAHKEHFKRLRTNVDVLTMTATPIPRTLYMALSGIRDLSVITTPPQERTPIRTFVTASNDSLIREAILREISRGGQVYFVHNRVQSIYHVLERLEKLVPEARFGVGHGQMDEDELEQLMLAFMQHEFDVLVCTTIIESGVDIPNVNTIIIDRAHQLGLTQLYQLRGRVGRSHHRAYAYVLYDANVPLSAEAVARLEAIQEATELGAGFQIALRDLEIRGAGNVLGPEQSGHVAAVGLDLYTRMLATAVEEIKQGRPIEEPEAVTVDLPIEATIPESYVGDEGVRIDLYRRLAAVRTYAELRDLQEEMIDRFGPMPDPLLRLVDLARLRIRANGLGITSMVEREGEVYIRPVLGSRLNQAQLRRELGDGVYVTPNQVRLVLSRLRVNVREAVQGVLDAVEEADATVLAAAG</sequence>
<evidence type="ECO:0000256" key="6">
    <source>
        <dbReference type="ARBA" id="ARBA00022806"/>
    </source>
</evidence>
<dbReference type="KEGG" id="sti:Sthe_1702"/>
<keyword evidence="18" id="KW-1185">Reference proteome</keyword>
<dbReference type="Pfam" id="PF17757">
    <property type="entry name" value="UvrB_inter"/>
    <property type="match status" value="1"/>
</dbReference>
<comment type="function">
    <text evidence="13">Couples transcription and DNA repair by recognizing RNA polymerase (RNAP) stalled at DNA lesions. Mediates ATP-dependent release of RNAP and its truncated transcript from the DNA, and recruitment of nucleotide excision repair machinery to the damaged site.</text>
</comment>
<dbReference type="EMBL" id="CP001823">
    <property type="protein sequence ID" value="ACZ39136.1"/>
    <property type="molecule type" value="Genomic_DNA"/>
</dbReference>
<dbReference type="Gene3D" id="2.40.10.170">
    <property type="match status" value="1"/>
</dbReference>
<dbReference type="InterPro" id="IPR003711">
    <property type="entry name" value="CarD-like/TRCF_RID"/>
</dbReference>
<keyword evidence="9 13" id="KW-0234">DNA repair</keyword>
<dbReference type="PROSITE" id="PS51194">
    <property type="entry name" value="HELICASE_CTER"/>
    <property type="match status" value="1"/>
</dbReference>
<evidence type="ECO:0000256" key="13">
    <source>
        <dbReference type="HAMAP-Rule" id="MF_00969"/>
    </source>
</evidence>
<keyword evidence="2 13" id="KW-0963">Cytoplasm</keyword>
<dbReference type="CDD" id="cd17991">
    <property type="entry name" value="DEXHc_TRCF"/>
    <property type="match status" value="1"/>
</dbReference>
<dbReference type="InterPro" id="IPR037235">
    <property type="entry name" value="TRCF-like_C_D7"/>
</dbReference>
<dbReference type="Pfam" id="PF00271">
    <property type="entry name" value="Helicase_C"/>
    <property type="match status" value="1"/>
</dbReference>
<evidence type="ECO:0000256" key="2">
    <source>
        <dbReference type="ARBA" id="ARBA00022490"/>
    </source>
</evidence>
<dbReference type="HAMAP" id="MF_00969">
    <property type="entry name" value="TRCF"/>
    <property type="match status" value="1"/>
</dbReference>
<dbReference type="SUPFAM" id="SSF143517">
    <property type="entry name" value="TRCF domain-like"/>
    <property type="match status" value="1"/>
</dbReference>
<dbReference type="GO" id="GO:0016787">
    <property type="term" value="F:hydrolase activity"/>
    <property type="evidence" value="ECO:0007669"/>
    <property type="project" value="UniProtKB-KW"/>
</dbReference>
<feature type="domain" description="Helicase ATP-binding" evidence="15">
    <location>
        <begin position="643"/>
        <end position="804"/>
    </location>
</feature>
<dbReference type="Pfam" id="PF00270">
    <property type="entry name" value="DEAD"/>
    <property type="match status" value="1"/>
</dbReference>
<dbReference type="SUPFAM" id="SSF141259">
    <property type="entry name" value="CarD-like"/>
    <property type="match status" value="1"/>
</dbReference>
<dbReference type="Gene3D" id="3.30.2060.10">
    <property type="entry name" value="Penicillin-binding protein 1b domain"/>
    <property type="match status" value="1"/>
</dbReference>
<name>D1C4G9_SPHTD</name>
<dbReference type="PANTHER" id="PTHR47964:SF1">
    <property type="entry name" value="ATP-DEPENDENT DNA HELICASE HOMOLOG RECG, CHLOROPLASTIC"/>
    <property type="match status" value="1"/>
</dbReference>
<dbReference type="GO" id="GO:0003678">
    <property type="term" value="F:DNA helicase activity"/>
    <property type="evidence" value="ECO:0007669"/>
    <property type="project" value="TreeGrafter"/>
</dbReference>
<dbReference type="InterPro" id="IPR011545">
    <property type="entry name" value="DEAD/DEAH_box_helicase_dom"/>
</dbReference>
<dbReference type="Pfam" id="PF03461">
    <property type="entry name" value="TRCF"/>
    <property type="match status" value="1"/>
</dbReference>
<feature type="domain" description="Helicase C-terminal" evidence="16">
    <location>
        <begin position="825"/>
        <end position="979"/>
    </location>
</feature>
<dbReference type="RefSeq" id="WP_012872183.1">
    <property type="nucleotide sequence ID" value="NC_013523.1"/>
</dbReference>
<keyword evidence="4 13" id="KW-0227">DNA damage</keyword>
<dbReference type="HOGENOM" id="CLU_005122_1_3_0"/>
<dbReference type="InterPro" id="IPR047112">
    <property type="entry name" value="RecG/Mfd"/>
</dbReference>
<evidence type="ECO:0000259" key="16">
    <source>
        <dbReference type="PROSITE" id="PS51194"/>
    </source>
</evidence>
<dbReference type="FunCoup" id="D1C4G9">
    <property type="interactions" value="427"/>
</dbReference>
<evidence type="ECO:0000259" key="15">
    <source>
        <dbReference type="PROSITE" id="PS51192"/>
    </source>
</evidence>
<dbReference type="SMART" id="SM00490">
    <property type="entry name" value="HELICc"/>
    <property type="match status" value="1"/>
</dbReference>
<evidence type="ECO:0000256" key="5">
    <source>
        <dbReference type="ARBA" id="ARBA00022801"/>
    </source>
</evidence>
<reference evidence="17 18" key="2">
    <citation type="journal article" date="2010" name="Stand. Genomic Sci.">
        <title>Complete genome sequence of Desulfohalobium retbaense type strain (HR(100)).</title>
        <authorList>
            <person name="Spring S."/>
            <person name="Nolan M."/>
            <person name="Lapidus A."/>
            <person name="Glavina Del Rio T."/>
            <person name="Copeland A."/>
            <person name="Tice H."/>
            <person name="Cheng J.F."/>
            <person name="Lucas S."/>
            <person name="Land M."/>
            <person name="Chen F."/>
            <person name="Bruce D."/>
            <person name="Goodwin L."/>
            <person name="Pitluck S."/>
            <person name="Ivanova N."/>
            <person name="Mavromatis K."/>
            <person name="Mikhailova N."/>
            <person name="Pati A."/>
            <person name="Chen A."/>
            <person name="Palaniappan K."/>
            <person name="Hauser L."/>
            <person name="Chang Y.J."/>
            <person name="Jeffries C.D."/>
            <person name="Munk C."/>
            <person name="Kiss H."/>
            <person name="Chain P."/>
            <person name="Han C."/>
            <person name="Brettin T."/>
            <person name="Detter J.C."/>
            <person name="Schuler E."/>
            <person name="Goker M."/>
            <person name="Rohde M."/>
            <person name="Bristow J."/>
            <person name="Eisen J.A."/>
            <person name="Markowitz V."/>
            <person name="Hugenholtz P."/>
            <person name="Kyrpides N.C."/>
            <person name="Klenk H.P."/>
        </authorList>
    </citation>
    <scope>NUCLEOTIDE SEQUENCE [LARGE SCALE GENOMIC DNA]</scope>
    <source>
        <strain evidence="18">ATCC 49802 / DSM 20745 / S 6022</strain>
    </source>
</reference>
<dbReference type="Gene3D" id="3.40.50.300">
    <property type="entry name" value="P-loop containing nucleotide triphosphate hydrolases"/>
    <property type="match status" value="2"/>
</dbReference>
<protein>
    <recommendedName>
        <fullName evidence="12 13">Transcription-repair-coupling factor</fullName>
        <shortName evidence="13">TRCF</shortName>
        <ecNumber evidence="13">3.6.4.-</ecNumber>
    </recommendedName>
</protein>
<dbReference type="PROSITE" id="PS51192">
    <property type="entry name" value="HELICASE_ATP_BIND_1"/>
    <property type="match status" value="1"/>
</dbReference>
<dbReference type="InterPro" id="IPR036101">
    <property type="entry name" value="CarD-like/TRCF_RID_sf"/>
</dbReference>
<dbReference type="InterPro" id="IPR041471">
    <property type="entry name" value="UvrB_inter"/>
</dbReference>
<dbReference type="GO" id="GO:0005737">
    <property type="term" value="C:cytoplasm"/>
    <property type="evidence" value="ECO:0007669"/>
    <property type="project" value="UniProtKB-SubCell"/>
</dbReference>
<dbReference type="SUPFAM" id="SSF52540">
    <property type="entry name" value="P-loop containing nucleoside triphosphate hydrolases"/>
    <property type="match status" value="4"/>
</dbReference>
<dbReference type="NCBIfam" id="TIGR00580">
    <property type="entry name" value="mfd"/>
    <property type="match status" value="1"/>
</dbReference>
<dbReference type="GO" id="GO:0005524">
    <property type="term" value="F:ATP binding"/>
    <property type="evidence" value="ECO:0007669"/>
    <property type="project" value="UniProtKB-UniRule"/>
</dbReference>
<dbReference type="InterPro" id="IPR014001">
    <property type="entry name" value="Helicase_ATP-bd"/>
</dbReference>
<comment type="similarity">
    <text evidence="10 13">In the N-terminal section; belongs to the UvrB family.</text>
</comment>
<dbReference type="OrthoDB" id="9804325at2"/>
<dbReference type="InterPro" id="IPR001650">
    <property type="entry name" value="Helicase_C-like"/>
</dbReference>
<evidence type="ECO:0000256" key="3">
    <source>
        <dbReference type="ARBA" id="ARBA00022741"/>
    </source>
</evidence>
<dbReference type="GO" id="GO:0003684">
    <property type="term" value="F:damaged DNA binding"/>
    <property type="evidence" value="ECO:0007669"/>
    <property type="project" value="InterPro"/>
</dbReference>
<dbReference type="EC" id="3.6.4.-" evidence="13"/>
<dbReference type="InterPro" id="IPR004576">
    <property type="entry name" value="Mfd"/>
</dbReference>
<feature type="region of interest" description="Disordered" evidence="14">
    <location>
        <begin position="434"/>
        <end position="453"/>
    </location>
</feature>
<dbReference type="FunFam" id="3.40.50.300:FF:000546">
    <property type="entry name" value="Transcription-repair-coupling factor"/>
    <property type="match status" value="1"/>
</dbReference>
<evidence type="ECO:0000256" key="9">
    <source>
        <dbReference type="ARBA" id="ARBA00023204"/>
    </source>
</evidence>
<dbReference type="GO" id="GO:0006355">
    <property type="term" value="P:regulation of DNA-templated transcription"/>
    <property type="evidence" value="ECO:0007669"/>
    <property type="project" value="UniProtKB-UniRule"/>
</dbReference>
<dbReference type="SMART" id="SM01058">
    <property type="entry name" value="CarD_TRCF"/>
    <property type="match status" value="1"/>
</dbReference>
<evidence type="ECO:0000256" key="10">
    <source>
        <dbReference type="ARBA" id="ARBA00061104"/>
    </source>
</evidence>
<dbReference type="InterPro" id="IPR027417">
    <property type="entry name" value="P-loop_NTPase"/>
</dbReference>
<accession>D1C4G9</accession>
<organism evidence="17 18">
    <name type="scientific">Sphaerobacter thermophilus (strain ATCC 49802 / DSM 20745 / KCCM 41009 / NCIMB 13125 / S 6022)</name>
    <dbReference type="NCBI Taxonomy" id="479434"/>
    <lineage>
        <taxon>Bacteria</taxon>
        <taxon>Pseudomonadati</taxon>
        <taxon>Thermomicrobiota</taxon>
        <taxon>Thermomicrobia</taxon>
        <taxon>Sphaerobacterales</taxon>
        <taxon>Sphaerobacterineae</taxon>
        <taxon>Sphaerobacteraceae</taxon>
        <taxon>Sphaerobacter</taxon>
    </lineage>
</organism>
<dbReference type="STRING" id="479434.Sthe_1702"/>
<dbReference type="SMART" id="SM00982">
    <property type="entry name" value="TRCF"/>
    <property type="match status" value="1"/>
</dbReference>
<comment type="subcellular location">
    <subcellularLocation>
        <location evidence="1 13">Cytoplasm</location>
    </subcellularLocation>
</comment>
<dbReference type="Gene3D" id="3.40.50.11180">
    <property type="match status" value="1"/>
</dbReference>
<dbReference type="InterPro" id="IPR005118">
    <property type="entry name" value="TRCF_C"/>
</dbReference>
<dbReference type="SMART" id="SM00487">
    <property type="entry name" value="DEXDc"/>
    <property type="match status" value="1"/>
</dbReference>
<keyword evidence="7 13" id="KW-0067">ATP-binding</keyword>
<evidence type="ECO:0000256" key="8">
    <source>
        <dbReference type="ARBA" id="ARBA00023125"/>
    </source>
</evidence>
<evidence type="ECO:0000256" key="7">
    <source>
        <dbReference type="ARBA" id="ARBA00022840"/>
    </source>
</evidence>
<dbReference type="PANTHER" id="PTHR47964">
    <property type="entry name" value="ATP-DEPENDENT DNA HELICASE HOMOLOG RECG, CHLOROPLASTIC"/>
    <property type="match status" value="1"/>
</dbReference>
<dbReference type="eggNOG" id="COG1197">
    <property type="taxonomic scope" value="Bacteria"/>
</dbReference>
<dbReference type="Gene3D" id="3.90.1150.50">
    <property type="entry name" value="Transcription-repair-coupling factor, D7 domain"/>
    <property type="match status" value="1"/>
</dbReference>
<keyword evidence="6" id="KW-0347">Helicase</keyword>
<evidence type="ECO:0000256" key="11">
    <source>
        <dbReference type="ARBA" id="ARBA00061399"/>
    </source>
</evidence>
<dbReference type="Pfam" id="PF02559">
    <property type="entry name" value="CarD_TRCF_RID"/>
    <property type="match status" value="1"/>
</dbReference>
<evidence type="ECO:0000256" key="14">
    <source>
        <dbReference type="SAM" id="MobiDB-lite"/>
    </source>
</evidence>
<dbReference type="GO" id="GO:0000716">
    <property type="term" value="P:transcription-coupled nucleotide-excision repair, DNA damage recognition"/>
    <property type="evidence" value="ECO:0007669"/>
    <property type="project" value="UniProtKB-UniRule"/>
</dbReference>
<proteinExistence type="inferred from homology"/>
<evidence type="ECO:0000313" key="17">
    <source>
        <dbReference type="EMBL" id="ACZ39136.1"/>
    </source>
</evidence>
<keyword evidence="5 13" id="KW-0378">Hydrolase</keyword>
<gene>
    <name evidence="13" type="primary">mfd</name>
    <name evidence="17" type="ordered locus">Sthe_1702</name>
</gene>
<keyword evidence="8 13" id="KW-0238">DNA-binding</keyword>
<dbReference type="AlphaFoldDB" id="D1C4G9"/>
<evidence type="ECO:0000256" key="12">
    <source>
        <dbReference type="ARBA" id="ARBA00070128"/>
    </source>
</evidence>
<reference evidence="18" key="1">
    <citation type="submission" date="2009-11" db="EMBL/GenBank/DDBJ databases">
        <title>The complete chromosome 1 of Sphaerobacter thermophilus DSM 20745.</title>
        <authorList>
            <person name="Lucas S."/>
            <person name="Copeland A."/>
            <person name="Lapidus A."/>
            <person name="Glavina del Rio T."/>
            <person name="Dalin E."/>
            <person name="Tice H."/>
            <person name="Bruce D."/>
            <person name="Goodwin L."/>
            <person name="Pitluck S."/>
            <person name="Kyrpides N."/>
            <person name="Mavromatis K."/>
            <person name="Ivanova N."/>
            <person name="Mikhailova N."/>
            <person name="LaButti K.M."/>
            <person name="Clum A."/>
            <person name="Sun H.I."/>
            <person name="Brettin T."/>
            <person name="Detter J.C."/>
            <person name="Han C."/>
            <person name="Larimer F."/>
            <person name="Land M."/>
            <person name="Hauser L."/>
            <person name="Markowitz V."/>
            <person name="Cheng J.F."/>
            <person name="Hugenholtz P."/>
            <person name="Woyke T."/>
            <person name="Wu D."/>
            <person name="Steenblock K."/>
            <person name="Schneider S."/>
            <person name="Pukall R."/>
            <person name="Goeker M."/>
            <person name="Klenk H.P."/>
            <person name="Eisen J.A."/>
        </authorList>
    </citation>
    <scope>NUCLEOTIDE SEQUENCE [LARGE SCALE GENOMIC DNA]</scope>
    <source>
        <strain evidence="18">ATCC 49802 / DSM 20745 / S 6022</strain>
    </source>
</reference>
<evidence type="ECO:0000256" key="1">
    <source>
        <dbReference type="ARBA" id="ARBA00004496"/>
    </source>
</evidence>
<keyword evidence="3 13" id="KW-0547">Nucleotide-binding</keyword>